<evidence type="ECO:0000313" key="2">
    <source>
        <dbReference type="EMBL" id="MDX3130604.1"/>
    </source>
</evidence>
<dbReference type="AlphaFoldDB" id="A0AAJ2UL58"/>
<proteinExistence type="predicted"/>
<name>A0AAJ2UL58_9ACTN</name>
<protein>
    <submittedName>
        <fullName evidence="2">Uncharacterized protein</fullName>
    </submittedName>
</protein>
<evidence type="ECO:0000256" key="1">
    <source>
        <dbReference type="SAM" id="MobiDB-lite"/>
    </source>
</evidence>
<feature type="region of interest" description="Disordered" evidence="1">
    <location>
        <begin position="1"/>
        <end position="21"/>
    </location>
</feature>
<reference evidence="2" key="1">
    <citation type="journal article" date="2023" name="Microb. Genom.">
        <title>Mesoterricola silvestris gen. nov., sp. nov., Mesoterricola sediminis sp. nov., Geothrix oryzae sp. nov., Geothrix edaphica sp. nov., Geothrix rubra sp. nov., and Geothrix limicola sp. nov., six novel members of Acidobacteriota isolated from soils.</title>
        <authorList>
            <person name="Weisberg A.J."/>
            <person name="Pearce E."/>
            <person name="Kramer C.G."/>
            <person name="Chang J.H."/>
            <person name="Clarke C.R."/>
        </authorList>
    </citation>
    <scope>NUCLEOTIDE SEQUENCE</scope>
    <source>
        <strain evidence="2">ND06-05F</strain>
    </source>
</reference>
<dbReference type="Proteomes" id="UP001273589">
    <property type="component" value="Unassembled WGS sequence"/>
</dbReference>
<dbReference type="EMBL" id="JARAWN010000056">
    <property type="protein sequence ID" value="MDX3130604.1"/>
    <property type="molecule type" value="Genomic_DNA"/>
</dbReference>
<gene>
    <name evidence="2" type="ORF">PV367_12550</name>
</gene>
<feature type="compositionally biased region" description="Polar residues" evidence="1">
    <location>
        <begin position="1"/>
        <end position="14"/>
    </location>
</feature>
<sequence>DASTKPASATTNDADTAPENCPALRTSTVAVLDSWTAHSGSGAPYFAGVQQLADALVLGRHLRRGEEIVEIGGHLVVDVLDGTDGEFLELAAPVLLQVALPVRQRADGSEDSGVQIVIDQDAVIDRRKRVVQLGGADRQDVRAGGGECRPGVFGEFVVGRTALPRST</sequence>
<dbReference type="RefSeq" id="WP_319691345.1">
    <property type="nucleotide sequence ID" value="NZ_JARAWN010000056.1"/>
</dbReference>
<evidence type="ECO:0000313" key="3">
    <source>
        <dbReference type="Proteomes" id="UP001273589"/>
    </source>
</evidence>
<comment type="caution">
    <text evidence="2">The sequence shown here is derived from an EMBL/GenBank/DDBJ whole genome shotgun (WGS) entry which is preliminary data.</text>
</comment>
<organism evidence="2 3">
    <name type="scientific">Streptomyces europaeiscabiei</name>
    <dbReference type="NCBI Taxonomy" id="146819"/>
    <lineage>
        <taxon>Bacteria</taxon>
        <taxon>Bacillati</taxon>
        <taxon>Actinomycetota</taxon>
        <taxon>Actinomycetes</taxon>
        <taxon>Kitasatosporales</taxon>
        <taxon>Streptomycetaceae</taxon>
        <taxon>Streptomyces</taxon>
    </lineage>
</organism>
<feature type="non-terminal residue" evidence="2">
    <location>
        <position position="1"/>
    </location>
</feature>
<accession>A0AAJ2UL58</accession>